<sequence length="719" mass="83572">MVDRSILVEEKITQIVEYLNSQSFKEEDILKILECYFENNEDDLYFFVDIKHINVLSKIMVNNIKEEDILIENKINLLTDKKINIKLNNVSFKNKENGFAHEIILTNGIEENTELIQNTILENKFVIIRGGTGLGKTTKIPFLLNKNYKKICCSQPRRIAAISVAQRVAAEHNWKLGGQKIGYKVRFDAKCQADTQILYMTDGLLLNEIIINTEKFDSKYDIILIDESHERNQNIDLLLGYLKNYLKHTKLVIMSATLESEKFLTFFQCPILTFMQKSFEVEEHYLEEEVEYSIELCVEKAIEIVKDDKNANILVFLPGRKDIEDSVEITNSYLSGTNIKIFPLYSTLTKAEQERVFQKADSKIIFSTNIAETSITIPEITHVIDSGLFKEHEIKTIKYEDKEEIREYGASSLNTRMISKSQAKQRAGRAGRVQNGHVYRMYTRQQYENMEEHMKPQILLVDLSQSILNCLAMGIKNIFEFDFMDMPKEESIKKALNELYIANAINSEGTITPLGLNLAKLPLDHRMGLSLIKAKKLGCFNKVATIFACFLAFPILNFYKNTNPEFSRMKHTHRGFITEKGMLYFYADIFEKWVMAKKSPKWANKHYVRQDSLLKAFEIKMQFMKLFNGFEPDTSNEIEVAISTGFFTHVARRNKNKYLLLSEKSIVDISYNDFLFSKKPKYIVYFELFAVKENESYMKHCLQVTERDLDEALNNWSKK</sequence>
<dbReference type="InterPro" id="IPR007502">
    <property type="entry name" value="Helicase-assoc_dom"/>
</dbReference>
<dbReference type="AlphaFoldDB" id="A0A1W0E7B3"/>
<reference evidence="7 8" key="1">
    <citation type="journal article" date="2017" name="Environ. Microbiol.">
        <title>Decay of the glycolytic pathway and adaptation to intranuclear parasitism within Enterocytozoonidae microsporidia.</title>
        <authorList>
            <person name="Wiredu Boakye D."/>
            <person name="Jaroenlak P."/>
            <person name="Prachumwat A."/>
            <person name="Williams T.A."/>
            <person name="Bateman K.S."/>
            <person name="Itsathitphaisarn O."/>
            <person name="Sritunyalucksana K."/>
            <person name="Paszkiewicz K.H."/>
            <person name="Moore K.A."/>
            <person name="Stentiford G.D."/>
            <person name="Williams B.A."/>
        </authorList>
    </citation>
    <scope>NUCLEOTIDE SEQUENCE [LARGE SCALE GENOMIC DNA]</scope>
    <source>
        <strain evidence="7 8">TH1</strain>
    </source>
</reference>
<feature type="domain" description="Helicase ATP-binding" evidence="5">
    <location>
        <begin position="117"/>
        <end position="276"/>
    </location>
</feature>
<comment type="caution">
    <text evidence="7">The sequence shown here is derived from an EMBL/GenBank/DDBJ whole genome shotgun (WGS) entry which is preliminary data.</text>
</comment>
<dbReference type="CDD" id="cd18791">
    <property type="entry name" value="SF2_C_RHA"/>
    <property type="match status" value="1"/>
</dbReference>
<evidence type="ECO:0000256" key="3">
    <source>
        <dbReference type="ARBA" id="ARBA00022806"/>
    </source>
</evidence>
<dbReference type="OrthoDB" id="10253254at2759"/>
<dbReference type="PANTHER" id="PTHR18934">
    <property type="entry name" value="ATP-DEPENDENT RNA HELICASE"/>
    <property type="match status" value="1"/>
</dbReference>
<dbReference type="Gene3D" id="3.40.50.300">
    <property type="entry name" value="P-loop containing nucleotide triphosphate hydrolases"/>
    <property type="match status" value="2"/>
</dbReference>
<dbReference type="Pfam" id="PF00271">
    <property type="entry name" value="Helicase_C"/>
    <property type="match status" value="1"/>
</dbReference>
<dbReference type="Gene3D" id="1.20.120.1080">
    <property type="match status" value="1"/>
</dbReference>
<dbReference type="SMART" id="SM00487">
    <property type="entry name" value="DEXDc"/>
    <property type="match status" value="1"/>
</dbReference>
<dbReference type="GO" id="GO:0004386">
    <property type="term" value="F:helicase activity"/>
    <property type="evidence" value="ECO:0007669"/>
    <property type="project" value="UniProtKB-KW"/>
</dbReference>
<dbReference type="InterPro" id="IPR001650">
    <property type="entry name" value="Helicase_C-like"/>
</dbReference>
<feature type="domain" description="Helicase C-terminal" evidence="6">
    <location>
        <begin position="297"/>
        <end position="479"/>
    </location>
</feature>
<keyword evidence="4" id="KW-0067">ATP-binding</keyword>
<protein>
    <submittedName>
        <fullName evidence="7">Prp22</fullName>
    </submittedName>
</protein>
<dbReference type="STRING" id="646526.A0A1W0E7B3"/>
<keyword evidence="8" id="KW-1185">Reference proteome</keyword>
<dbReference type="Proteomes" id="UP000192758">
    <property type="component" value="Unassembled WGS sequence"/>
</dbReference>
<proteinExistence type="predicted"/>
<dbReference type="PROSITE" id="PS51192">
    <property type="entry name" value="HELICASE_ATP_BIND_1"/>
    <property type="match status" value="1"/>
</dbReference>
<evidence type="ECO:0000256" key="4">
    <source>
        <dbReference type="ARBA" id="ARBA00022840"/>
    </source>
</evidence>
<evidence type="ECO:0000313" key="8">
    <source>
        <dbReference type="Proteomes" id="UP000192758"/>
    </source>
</evidence>
<evidence type="ECO:0000259" key="5">
    <source>
        <dbReference type="PROSITE" id="PS51192"/>
    </source>
</evidence>
<dbReference type="InterPro" id="IPR011545">
    <property type="entry name" value="DEAD/DEAH_box_helicase_dom"/>
</dbReference>
<keyword evidence="3" id="KW-0347">Helicase</keyword>
<dbReference type="VEuPathDB" id="MicrosporidiaDB:EHP00_303"/>
<name>A0A1W0E7B3_9MICR</name>
<dbReference type="InterPro" id="IPR014001">
    <property type="entry name" value="Helicase_ATP-bd"/>
</dbReference>
<evidence type="ECO:0000313" key="7">
    <source>
        <dbReference type="EMBL" id="OQS55106.1"/>
    </source>
</evidence>
<evidence type="ECO:0000259" key="6">
    <source>
        <dbReference type="PROSITE" id="PS51194"/>
    </source>
</evidence>
<evidence type="ECO:0000256" key="1">
    <source>
        <dbReference type="ARBA" id="ARBA00022741"/>
    </source>
</evidence>
<dbReference type="SUPFAM" id="SSF52540">
    <property type="entry name" value="P-loop containing nucleoside triphosphate hydrolases"/>
    <property type="match status" value="1"/>
</dbReference>
<dbReference type="GO" id="GO:0003723">
    <property type="term" value="F:RNA binding"/>
    <property type="evidence" value="ECO:0007669"/>
    <property type="project" value="TreeGrafter"/>
</dbReference>
<dbReference type="PANTHER" id="PTHR18934:SF99">
    <property type="entry name" value="ATP-DEPENDENT RNA HELICASE DHX37-RELATED"/>
    <property type="match status" value="1"/>
</dbReference>
<dbReference type="CDD" id="cd17917">
    <property type="entry name" value="DEXHc_RHA-like"/>
    <property type="match status" value="1"/>
</dbReference>
<dbReference type="GO" id="GO:0005524">
    <property type="term" value="F:ATP binding"/>
    <property type="evidence" value="ECO:0007669"/>
    <property type="project" value="UniProtKB-KW"/>
</dbReference>
<dbReference type="Pfam" id="PF04408">
    <property type="entry name" value="WHD_HA2"/>
    <property type="match status" value="1"/>
</dbReference>
<organism evidence="7 8">
    <name type="scientific">Ecytonucleospora hepatopenaei</name>
    <dbReference type="NCBI Taxonomy" id="646526"/>
    <lineage>
        <taxon>Eukaryota</taxon>
        <taxon>Fungi</taxon>
        <taxon>Fungi incertae sedis</taxon>
        <taxon>Microsporidia</taxon>
        <taxon>Enterocytozoonidae</taxon>
        <taxon>Ecytonucleospora</taxon>
    </lineage>
</organism>
<dbReference type="InterPro" id="IPR048333">
    <property type="entry name" value="HA2_WH"/>
</dbReference>
<accession>A0A1W0E7B3</accession>
<dbReference type="InterPro" id="IPR027417">
    <property type="entry name" value="P-loop_NTPase"/>
</dbReference>
<dbReference type="GO" id="GO:0016787">
    <property type="term" value="F:hydrolase activity"/>
    <property type="evidence" value="ECO:0007669"/>
    <property type="project" value="UniProtKB-KW"/>
</dbReference>
<dbReference type="SMART" id="SM00847">
    <property type="entry name" value="HA2"/>
    <property type="match status" value="1"/>
</dbReference>
<dbReference type="EMBL" id="MNPJ01000014">
    <property type="protein sequence ID" value="OQS55106.1"/>
    <property type="molecule type" value="Genomic_DNA"/>
</dbReference>
<keyword evidence="1" id="KW-0547">Nucleotide-binding</keyword>
<evidence type="ECO:0000256" key="2">
    <source>
        <dbReference type="ARBA" id="ARBA00022801"/>
    </source>
</evidence>
<dbReference type="Pfam" id="PF00270">
    <property type="entry name" value="DEAD"/>
    <property type="match status" value="1"/>
</dbReference>
<gene>
    <name evidence="7" type="primary">prp22</name>
    <name evidence="7" type="ORF">EHP00_303</name>
</gene>
<dbReference type="PROSITE" id="PS51194">
    <property type="entry name" value="HELICASE_CTER"/>
    <property type="match status" value="1"/>
</dbReference>
<keyword evidence="2" id="KW-0378">Hydrolase</keyword>
<dbReference type="SMART" id="SM00490">
    <property type="entry name" value="HELICc"/>
    <property type="match status" value="1"/>
</dbReference>